<dbReference type="Proteomes" id="UP000799536">
    <property type="component" value="Unassembled WGS sequence"/>
</dbReference>
<name>A0A9P4JSA6_9PLEO</name>
<dbReference type="GO" id="GO:0045290">
    <property type="term" value="F:D-arabinose 1-dehydrogenase [NAD(P)+] activity"/>
    <property type="evidence" value="ECO:0007669"/>
    <property type="project" value="InterPro"/>
</dbReference>
<dbReference type="InterPro" id="IPR023210">
    <property type="entry name" value="NADP_OxRdtase_dom"/>
</dbReference>
<reference evidence="3" key="1">
    <citation type="journal article" date="2020" name="Stud. Mycol.">
        <title>101 Dothideomycetes genomes: a test case for predicting lifestyles and emergence of pathogens.</title>
        <authorList>
            <person name="Haridas S."/>
            <person name="Albert R."/>
            <person name="Binder M."/>
            <person name="Bloem J."/>
            <person name="Labutti K."/>
            <person name="Salamov A."/>
            <person name="Andreopoulos B."/>
            <person name="Baker S."/>
            <person name="Barry K."/>
            <person name="Bills G."/>
            <person name="Bluhm B."/>
            <person name="Cannon C."/>
            <person name="Castanera R."/>
            <person name="Culley D."/>
            <person name="Daum C."/>
            <person name="Ezra D."/>
            <person name="Gonzalez J."/>
            <person name="Henrissat B."/>
            <person name="Kuo A."/>
            <person name="Liang C."/>
            <person name="Lipzen A."/>
            <person name="Lutzoni F."/>
            <person name="Magnuson J."/>
            <person name="Mondo S."/>
            <person name="Nolan M."/>
            <person name="Ohm R."/>
            <person name="Pangilinan J."/>
            <person name="Park H.-J."/>
            <person name="Ramirez L."/>
            <person name="Alfaro M."/>
            <person name="Sun H."/>
            <person name="Tritt A."/>
            <person name="Yoshinaga Y."/>
            <person name="Zwiers L.-H."/>
            <person name="Turgeon B."/>
            <person name="Goodwin S."/>
            <person name="Spatafora J."/>
            <person name="Crous P."/>
            <person name="Grigoriev I."/>
        </authorList>
    </citation>
    <scope>NUCLEOTIDE SEQUENCE</scope>
    <source>
        <strain evidence="3">ATCC 74209</strain>
    </source>
</reference>
<sequence>MAGTSSNSKGNPAKPIPYTAGKTCLSDILPPLIFGTATFNYQYNNDPHSLNTTDLVYSALSQGLRAFDTSPYYGPSEILLGKALVSPEVQERFPRETYMILTKVGRIKADEFDYSAQWVRKSIEKSLERLGTDYLDLVYCHDVEFVSPAEVLEAVCELRRIRDEEKKIRFIGISGYPLEVLSDLAQLILKETGKPIDAVQSYANYTLQNQRLLSHGLHSLHAAGVAVIPNASLLGMGLLRRQGVPVGALGDWHPSTRGLREAVRKASDFCDQHGEKIETVALRWALETWIEKGSLCGTEADPDPAAKVKWAGVDSCGTQGSAMGVSVIGVSNVEELEDTMMVWRSILDGLEGGEQRVRETGRWKKEAEWSRLRGAEVRLLAEGVEDVLGEWFGYTWESPEKGWVNVRKNVEKEKITQ</sequence>
<dbReference type="Gene3D" id="3.20.20.100">
    <property type="entry name" value="NADP-dependent oxidoreductase domain"/>
    <property type="match status" value="1"/>
</dbReference>
<protein>
    <submittedName>
        <fullName evidence="3">Aldo/keto reductase</fullName>
    </submittedName>
</protein>
<dbReference type="GO" id="GO:0070485">
    <property type="term" value="P:dehydro-D-arabinono-1,4-lactone biosynthetic process"/>
    <property type="evidence" value="ECO:0007669"/>
    <property type="project" value="TreeGrafter"/>
</dbReference>
<evidence type="ECO:0000256" key="1">
    <source>
        <dbReference type="ARBA" id="ARBA00023002"/>
    </source>
</evidence>
<dbReference type="PANTHER" id="PTHR42686">
    <property type="entry name" value="GH17980P-RELATED"/>
    <property type="match status" value="1"/>
</dbReference>
<dbReference type="EMBL" id="ML993868">
    <property type="protein sequence ID" value="KAF2204828.1"/>
    <property type="molecule type" value="Genomic_DNA"/>
</dbReference>
<dbReference type="InterPro" id="IPR020471">
    <property type="entry name" value="AKR"/>
</dbReference>
<dbReference type="AlphaFoldDB" id="A0A9P4JSA6"/>
<keyword evidence="4" id="KW-1185">Reference proteome</keyword>
<comment type="caution">
    <text evidence="3">The sequence shown here is derived from an EMBL/GenBank/DDBJ whole genome shotgun (WGS) entry which is preliminary data.</text>
</comment>
<accession>A0A9P4JSA6</accession>
<organism evidence="3 4">
    <name type="scientific">Delitschia confertaspora ATCC 74209</name>
    <dbReference type="NCBI Taxonomy" id="1513339"/>
    <lineage>
        <taxon>Eukaryota</taxon>
        <taxon>Fungi</taxon>
        <taxon>Dikarya</taxon>
        <taxon>Ascomycota</taxon>
        <taxon>Pezizomycotina</taxon>
        <taxon>Dothideomycetes</taxon>
        <taxon>Pleosporomycetidae</taxon>
        <taxon>Pleosporales</taxon>
        <taxon>Delitschiaceae</taxon>
        <taxon>Delitschia</taxon>
    </lineage>
</organism>
<evidence type="ECO:0000313" key="4">
    <source>
        <dbReference type="Proteomes" id="UP000799536"/>
    </source>
</evidence>
<gene>
    <name evidence="3" type="ORF">GQ43DRAFT_408791</name>
</gene>
<evidence type="ECO:0000313" key="3">
    <source>
        <dbReference type="EMBL" id="KAF2204828.1"/>
    </source>
</evidence>
<feature type="domain" description="NADP-dependent oxidoreductase" evidence="2">
    <location>
        <begin position="31"/>
        <end position="343"/>
    </location>
</feature>
<dbReference type="OrthoDB" id="5286008at2759"/>
<dbReference type="SUPFAM" id="SSF51430">
    <property type="entry name" value="NAD(P)-linked oxidoreductase"/>
    <property type="match status" value="1"/>
</dbReference>
<dbReference type="InterPro" id="IPR036812">
    <property type="entry name" value="NAD(P)_OxRdtase_dom_sf"/>
</dbReference>
<dbReference type="PANTHER" id="PTHR42686:SF1">
    <property type="entry name" value="GH17980P-RELATED"/>
    <property type="match status" value="1"/>
</dbReference>
<proteinExistence type="predicted"/>
<evidence type="ECO:0000259" key="2">
    <source>
        <dbReference type="Pfam" id="PF00248"/>
    </source>
</evidence>
<dbReference type="GO" id="GO:0005829">
    <property type="term" value="C:cytosol"/>
    <property type="evidence" value="ECO:0007669"/>
    <property type="project" value="TreeGrafter"/>
</dbReference>
<dbReference type="CDD" id="cd19164">
    <property type="entry name" value="AKR_ARA2"/>
    <property type="match status" value="1"/>
</dbReference>
<dbReference type="InterPro" id="IPR044480">
    <property type="entry name" value="Ara2-like"/>
</dbReference>
<dbReference type="Pfam" id="PF00248">
    <property type="entry name" value="Aldo_ket_red"/>
    <property type="match status" value="1"/>
</dbReference>
<keyword evidence="1" id="KW-0560">Oxidoreductase</keyword>